<comment type="caution">
    <text evidence="1">The sequence shown here is derived from an EMBL/GenBank/DDBJ whole genome shotgun (WGS) entry which is preliminary data.</text>
</comment>
<dbReference type="Proteomes" id="UP001596296">
    <property type="component" value="Unassembled WGS sequence"/>
</dbReference>
<dbReference type="RefSeq" id="WP_379743808.1">
    <property type="nucleotide sequence ID" value="NZ_JBHSVN010000001.1"/>
</dbReference>
<evidence type="ECO:0000313" key="1">
    <source>
        <dbReference type="EMBL" id="MFC6892841.1"/>
    </source>
</evidence>
<dbReference type="AlphaFoldDB" id="A0ABD5V121"/>
<keyword evidence="2" id="KW-1185">Reference proteome</keyword>
<accession>A0ABD5V121</accession>
<dbReference type="EMBL" id="JBHSXL010000009">
    <property type="protein sequence ID" value="MFC6892841.1"/>
    <property type="molecule type" value="Genomic_DNA"/>
</dbReference>
<organism evidence="1 2">
    <name type="scientific">Halopenitus salinus</name>
    <dbReference type="NCBI Taxonomy" id="1198295"/>
    <lineage>
        <taxon>Archaea</taxon>
        <taxon>Methanobacteriati</taxon>
        <taxon>Methanobacteriota</taxon>
        <taxon>Stenosarchaea group</taxon>
        <taxon>Halobacteria</taxon>
        <taxon>Halobacteriales</taxon>
        <taxon>Haloferacaceae</taxon>
        <taxon>Halopenitus</taxon>
    </lineage>
</organism>
<evidence type="ECO:0000313" key="2">
    <source>
        <dbReference type="Proteomes" id="UP001596296"/>
    </source>
</evidence>
<protein>
    <recommendedName>
        <fullName evidence="3">DUF4209 domain-containing protein</fullName>
    </recommendedName>
</protein>
<reference evidence="1 2" key="1">
    <citation type="journal article" date="2019" name="Int. J. Syst. Evol. Microbiol.">
        <title>The Global Catalogue of Microorganisms (GCM) 10K type strain sequencing project: providing services to taxonomists for standard genome sequencing and annotation.</title>
        <authorList>
            <consortium name="The Broad Institute Genomics Platform"/>
            <consortium name="The Broad Institute Genome Sequencing Center for Infectious Disease"/>
            <person name="Wu L."/>
            <person name="Ma J."/>
        </authorList>
    </citation>
    <scope>NUCLEOTIDE SEQUENCE [LARGE SCALE GENOMIC DNA]</scope>
    <source>
        <strain evidence="1 2">SKJ47</strain>
    </source>
</reference>
<sequence length="646" mass="74191">MLLHFVADDRYGYYFPDESEFDETWQAAQNNPEKEFHIMASLRSVFGWIDVAEDFGDSPDEQIRELVENSSTGSRALVAAGAAVEWDKRDEQGYNSREAYNNGRAAIALLDLEYEYALRQGWHSVAIFCLQAIVEFESQIDSAGRLEVERAVELIDRVTATSDIHLGNLRRLLQLLLDNEFLLSPDSPPEKRTFGLCVQVVNELSDKEQYFQERQVLSHTMELADVLNIPTQDLKERYVETYRLSADLQSERGAGLEANELAEALEDEAVREYLSDDEMRELKQRLRSAIKSASRELKREGAVVDSPRQRYLHQDSVIKFVRQFNQIKYVYNTDAALFWLLTRDELVPAFREGGDTYGLHNALSKTMYSLQGHYIEFDPKEADLPARYSIEARIATSTLIGVLDKLIYEGDLMEVDIYRFINSIPDLDSDNLSYLTRIVTNVFEENHMEAIHIGGTQIEAVLYNLLREKGEDVDALMDEGTGTRTLGSLIPRLKGYVDEDFLEYIRYMYNEPIGQQFGGNIRNRVAHGLLRSGENNRLISFIILSDILRVLARVNRTTHHAKYGIPETLLVPKLGRYIFPVVIRPYSWSRLPEQEKFLRYVNGGRNLQEISEYFQIPHQLALVRVRLSEAEGSVSFDEESTTVERI</sequence>
<proteinExistence type="predicted"/>
<name>A0ABD5V121_9EURY</name>
<evidence type="ECO:0008006" key="3">
    <source>
        <dbReference type="Google" id="ProtNLM"/>
    </source>
</evidence>
<gene>
    <name evidence="1" type="ORF">ACFQE9_09520</name>
</gene>